<evidence type="ECO:0000313" key="2">
    <source>
        <dbReference type="Proteomes" id="UP001501734"/>
    </source>
</evidence>
<reference evidence="2" key="1">
    <citation type="journal article" date="2019" name="Int. J. Syst. Evol. Microbiol.">
        <title>The Global Catalogue of Microorganisms (GCM) 10K type strain sequencing project: providing services to taxonomists for standard genome sequencing and annotation.</title>
        <authorList>
            <consortium name="The Broad Institute Genomics Platform"/>
            <consortium name="The Broad Institute Genome Sequencing Center for Infectious Disease"/>
            <person name="Wu L."/>
            <person name="Ma J."/>
        </authorList>
    </citation>
    <scope>NUCLEOTIDE SEQUENCE [LARGE SCALE GENOMIC DNA]</scope>
    <source>
        <strain evidence="2">JCM 17250</strain>
    </source>
</reference>
<dbReference type="RefSeq" id="WP_344910997.1">
    <property type="nucleotide sequence ID" value="NZ_BAABDL010000051.1"/>
</dbReference>
<dbReference type="Proteomes" id="UP001501734">
    <property type="component" value="Unassembled WGS sequence"/>
</dbReference>
<gene>
    <name evidence="1" type="ORF">GCM10022410_10050</name>
</gene>
<comment type="caution">
    <text evidence="1">The sequence shown here is derived from an EMBL/GenBank/DDBJ whole genome shotgun (WGS) entry which is preliminary data.</text>
</comment>
<dbReference type="SUPFAM" id="SSF52540">
    <property type="entry name" value="P-loop containing nucleoside triphosphate hydrolases"/>
    <property type="match status" value="1"/>
</dbReference>
<accession>A0ABP7VEH4</accession>
<dbReference type="EMBL" id="BAABDL010000051">
    <property type="protein sequence ID" value="GAA4065593.1"/>
    <property type="molecule type" value="Genomic_DNA"/>
</dbReference>
<dbReference type="Gene3D" id="3.40.50.300">
    <property type="entry name" value="P-loop containing nucleotide triphosphate hydrolases"/>
    <property type="match status" value="1"/>
</dbReference>
<sequence>MWLCQLFLGRYNIPLLDEPTNFLDLKAIEALERVMISYQGTILFVTHDQRLIERVADRRYEINNKRLIED</sequence>
<organism evidence="1 2">
    <name type="scientific">Amphibacillus indicireducens</name>
    <dbReference type="NCBI Taxonomy" id="1076330"/>
    <lineage>
        <taxon>Bacteria</taxon>
        <taxon>Bacillati</taxon>
        <taxon>Bacillota</taxon>
        <taxon>Bacilli</taxon>
        <taxon>Bacillales</taxon>
        <taxon>Bacillaceae</taxon>
        <taxon>Amphibacillus</taxon>
    </lineage>
</organism>
<dbReference type="InterPro" id="IPR027417">
    <property type="entry name" value="P-loop_NTPase"/>
</dbReference>
<name>A0ABP7VEH4_9BACI</name>
<dbReference type="PANTHER" id="PTHR42855">
    <property type="entry name" value="ABC TRANSPORTER ATP-BINDING SUBUNIT"/>
    <property type="match status" value="1"/>
</dbReference>
<dbReference type="InterPro" id="IPR051309">
    <property type="entry name" value="ABCF_ATPase"/>
</dbReference>
<evidence type="ECO:0000313" key="1">
    <source>
        <dbReference type="EMBL" id="GAA4065593.1"/>
    </source>
</evidence>
<dbReference type="PANTHER" id="PTHR42855:SF2">
    <property type="entry name" value="DRUG RESISTANCE ABC TRANSPORTER,ATP-BINDING PROTEIN"/>
    <property type="match status" value="1"/>
</dbReference>
<proteinExistence type="predicted"/>
<keyword evidence="2" id="KW-1185">Reference proteome</keyword>
<protein>
    <recommendedName>
        <fullName evidence="3">ABC transporter ATP-binding protein</fullName>
    </recommendedName>
</protein>
<evidence type="ECO:0008006" key="3">
    <source>
        <dbReference type="Google" id="ProtNLM"/>
    </source>
</evidence>